<keyword evidence="3" id="KW-1185">Reference proteome</keyword>
<evidence type="ECO:0000256" key="1">
    <source>
        <dbReference type="SAM" id="MobiDB-lite"/>
    </source>
</evidence>
<dbReference type="OrthoDB" id="3219467at2759"/>
<sequence>MDITLKFDDDLTFKGLYEGDEDPEEKKVDDAAKDTKGKKPDGDVVWHVPCSAIGCKICGNPGQAKPAEDRKSKSKIQPSEKAWTPFVKKDNVSHYEGGFALNGTKAAIKICAPVNSMVWRKSRDVPVVRPIDSEIPVKNPADPEFNIPLYGGHLPTTAGNPIMPFIYTGTKDNKLETQKQYMLVKDLRKRLEQGCEAVYKEDRKKLENGQRPFDLWNAEGMLIQDQNKFLSSITQEFDTDDWLVAQFRLYCDIANSAQRTPSEPWTVKARFWSKGIAADNKVLAADAFTVLFDSNVITKDEVKKCIALVGEGLRTKASQKTPFILPENCLLEGKSTSDELEAKRLELGKANMVALGRHPHLIYEIWVTGSILDPAFRARSYKFRKDAATKLPDNLKQNPQTAGTTNSTITAKNVSAARNYPRGSTQAEIMGQSANALANKVWCDSAQDCDSAGHVCTFSGEAEWLHRSAFSFGGISGRGPKSSQVRENLVLGTKETNTKMIREEEFIKRFVRKTGQDVKLITSLKADPDPDGNKDLAIRLNYVTTLPIPLSSNKKGEKARAEAAHGKIEKSFFSLLERKFPTLFEVLLDVEVEKVVYRWGSGSEKWVYA</sequence>
<reference evidence="2 3" key="1">
    <citation type="submission" date="2014-04" db="EMBL/GenBank/DDBJ databases">
        <authorList>
            <consortium name="DOE Joint Genome Institute"/>
            <person name="Kuo A."/>
            <person name="Gay G."/>
            <person name="Dore J."/>
            <person name="Kohler A."/>
            <person name="Nagy L.G."/>
            <person name="Floudas D."/>
            <person name="Copeland A."/>
            <person name="Barry K.W."/>
            <person name="Cichocki N."/>
            <person name="Veneault-Fourrey C."/>
            <person name="LaButti K."/>
            <person name="Lindquist E.A."/>
            <person name="Lipzen A."/>
            <person name="Lundell T."/>
            <person name="Morin E."/>
            <person name="Murat C."/>
            <person name="Sun H."/>
            <person name="Tunlid A."/>
            <person name="Henrissat B."/>
            <person name="Grigoriev I.V."/>
            <person name="Hibbett D.S."/>
            <person name="Martin F."/>
            <person name="Nordberg H.P."/>
            <person name="Cantor M.N."/>
            <person name="Hua S.X."/>
        </authorList>
    </citation>
    <scope>NUCLEOTIDE SEQUENCE [LARGE SCALE GENOMIC DNA]</scope>
    <source>
        <strain evidence="3">h7</strain>
    </source>
</reference>
<protein>
    <submittedName>
        <fullName evidence="2">Uncharacterized protein</fullName>
    </submittedName>
</protein>
<gene>
    <name evidence="2" type="ORF">M413DRAFT_28428</name>
</gene>
<dbReference type="HOGENOM" id="CLU_448374_0_0_1"/>
<evidence type="ECO:0000313" key="2">
    <source>
        <dbReference type="EMBL" id="KIM40635.1"/>
    </source>
</evidence>
<reference evidence="3" key="2">
    <citation type="submission" date="2015-01" db="EMBL/GenBank/DDBJ databases">
        <title>Evolutionary Origins and Diversification of the Mycorrhizal Mutualists.</title>
        <authorList>
            <consortium name="DOE Joint Genome Institute"/>
            <consortium name="Mycorrhizal Genomics Consortium"/>
            <person name="Kohler A."/>
            <person name="Kuo A."/>
            <person name="Nagy L.G."/>
            <person name="Floudas D."/>
            <person name="Copeland A."/>
            <person name="Barry K.W."/>
            <person name="Cichocki N."/>
            <person name="Veneault-Fourrey C."/>
            <person name="LaButti K."/>
            <person name="Lindquist E.A."/>
            <person name="Lipzen A."/>
            <person name="Lundell T."/>
            <person name="Morin E."/>
            <person name="Murat C."/>
            <person name="Riley R."/>
            <person name="Ohm R."/>
            <person name="Sun H."/>
            <person name="Tunlid A."/>
            <person name="Henrissat B."/>
            <person name="Grigoriev I.V."/>
            <person name="Hibbett D.S."/>
            <person name="Martin F."/>
        </authorList>
    </citation>
    <scope>NUCLEOTIDE SEQUENCE [LARGE SCALE GENOMIC DNA]</scope>
    <source>
        <strain evidence="3">h7</strain>
    </source>
</reference>
<dbReference type="AlphaFoldDB" id="A0A0C3BVK5"/>
<dbReference type="Proteomes" id="UP000053424">
    <property type="component" value="Unassembled WGS sequence"/>
</dbReference>
<feature type="region of interest" description="Disordered" evidence="1">
    <location>
        <begin position="17"/>
        <end position="40"/>
    </location>
</feature>
<organism evidence="2 3">
    <name type="scientific">Hebeloma cylindrosporum</name>
    <dbReference type="NCBI Taxonomy" id="76867"/>
    <lineage>
        <taxon>Eukaryota</taxon>
        <taxon>Fungi</taxon>
        <taxon>Dikarya</taxon>
        <taxon>Basidiomycota</taxon>
        <taxon>Agaricomycotina</taxon>
        <taxon>Agaricomycetes</taxon>
        <taxon>Agaricomycetidae</taxon>
        <taxon>Agaricales</taxon>
        <taxon>Agaricineae</taxon>
        <taxon>Hymenogastraceae</taxon>
        <taxon>Hebeloma</taxon>
    </lineage>
</organism>
<accession>A0A0C3BVK5</accession>
<dbReference type="STRING" id="686832.A0A0C3BVK5"/>
<feature type="compositionally biased region" description="Basic and acidic residues" evidence="1">
    <location>
        <begin position="24"/>
        <end position="40"/>
    </location>
</feature>
<name>A0A0C3BVK5_HEBCY</name>
<dbReference type="EMBL" id="KN831782">
    <property type="protein sequence ID" value="KIM40635.1"/>
    <property type="molecule type" value="Genomic_DNA"/>
</dbReference>
<proteinExistence type="predicted"/>
<evidence type="ECO:0000313" key="3">
    <source>
        <dbReference type="Proteomes" id="UP000053424"/>
    </source>
</evidence>